<dbReference type="GO" id="GO:0020037">
    <property type="term" value="F:heme binding"/>
    <property type="evidence" value="ECO:0007669"/>
    <property type="project" value="InterPro"/>
</dbReference>
<dbReference type="Proteomes" id="UP000184267">
    <property type="component" value="Unassembled WGS sequence"/>
</dbReference>
<protein>
    <submittedName>
        <fullName evidence="10">11-oxo-beta-amyrin 30-oxidase</fullName>
    </submittedName>
</protein>
<dbReference type="PANTHER" id="PTHR24305">
    <property type="entry name" value="CYTOCHROME P450"/>
    <property type="match status" value="1"/>
</dbReference>
<dbReference type="InterPro" id="IPR050121">
    <property type="entry name" value="Cytochrome_P450_monoxygenase"/>
</dbReference>
<evidence type="ECO:0000256" key="7">
    <source>
        <dbReference type="ARBA" id="ARBA00023004"/>
    </source>
</evidence>
<comment type="caution">
    <text evidence="10">The sequence shown here is derived from an EMBL/GenBank/DDBJ whole genome shotgun (WGS) entry which is preliminary data.</text>
</comment>
<evidence type="ECO:0000256" key="1">
    <source>
        <dbReference type="ARBA" id="ARBA00001971"/>
    </source>
</evidence>
<dbReference type="Pfam" id="PF00067">
    <property type="entry name" value="p450"/>
    <property type="match status" value="1"/>
</dbReference>
<dbReference type="OMA" id="WEGPTPK"/>
<dbReference type="STRING" id="154538.A0A1M2VRF2"/>
<sequence>MIGPGLVSVTGETHRKQRKMLTPVFSAKHLCTVVPNFYRVTNKLVQAISSRVPAHTVGTDIDVLGWMRRAALELIGQAGIGYSFDPLTEDVPDAYAEAIKYFAPVATSPGMLLLRQAALYLEHLGPAWLRHWVIERLPVPSVRRLIHITDVLHERSVEIFRAKRTAVEAGNDTDAKDIMGILLWENMKVSPGEDRLPEDQLIGQMSTIIFAVMDTTSNAMARTLQFLAAHPDVQMKLWREIIDVKTGGNHLDYDQLHALPYLDASLRVIFRHPPAPLSARQALKDTVLPLSDPIRTTDGTLLHELALPHGTNILVSNLACNRNEALWGADAHQWKPERWLAPLPATVETAAIPGVYSNLMMFMGGARSCIGFMFSQLEMKVILSKMIANFTFTLSDKPMIWNFAGISYPTVSTESTKPELWLKVKKLHEG</sequence>
<comment type="pathway">
    <text evidence="2">Secondary metabolite biosynthesis.</text>
</comment>
<gene>
    <name evidence="10" type="ORF">TRAPUB_13388</name>
</gene>
<keyword evidence="7 9" id="KW-0408">Iron</keyword>
<dbReference type="InterPro" id="IPR001128">
    <property type="entry name" value="Cyt_P450"/>
</dbReference>
<dbReference type="GO" id="GO:0005506">
    <property type="term" value="F:iron ion binding"/>
    <property type="evidence" value="ECO:0007669"/>
    <property type="project" value="InterPro"/>
</dbReference>
<evidence type="ECO:0000256" key="2">
    <source>
        <dbReference type="ARBA" id="ARBA00005179"/>
    </source>
</evidence>
<organism evidence="10 11">
    <name type="scientific">Trametes pubescens</name>
    <name type="common">White-rot fungus</name>
    <dbReference type="NCBI Taxonomy" id="154538"/>
    <lineage>
        <taxon>Eukaryota</taxon>
        <taxon>Fungi</taxon>
        <taxon>Dikarya</taxon>
        <taxon>Basidiomycota</taxon>
        <taxon>Agaricomycotina</taxon>
        <taxon>Agaricomycetes</taxon>
        <taxon>Polyporales</taxon>
        <taxon>Polyporaceae</taxon>
        <taxon>Trametes</taxon>
    </lineage>
</organism>
<reference evidence="10 11" key="1">
    <citation type="submission" date="2016-10" db="EMBL/GenBank/DDBJ databases">
        <title>Genome sequence of the basidiomycete white-rot fungus Trametes pubescens.</title>
        <authorList>
            <person name="Makela M.R."/>
            <person name="Granchi Z."/>
            <person name="Peng M."/>
            <person name="De Vries R.P."/>
            <person name="Grigoriev I."/>
            <person name="Riley R."/>
            <person name="Hilden K."/>
        </authorList>
    </citation>
    <scope>NUCLEOTIDE SEQUENCE [LARGE SCALE GENOMIC DNA]</scope>
    <source>
        <strain evidence="10 11">FBCC735</strain>
    </source>
</reference>
<evidence type="ECO:0000256" key="3">
    <source>
        <dbReference type="ARBA" id="ARBA00010617"/>
    </source>
</evidence>
<dbReference type="Gene3D" id="1.10.630.10">
    <property type="entry name" value="Cytochrome P450"/>
    <property type="match status" value="1"/>
</dbReference>
<dbReference type="GO" id="GO:0016705">
    <property type="term" value="F:oxidoreductase activity, acting on paired donors, with incorporation or reduction of molecular oxygen"/>
    <property type="evidence" value="ECO:0007669"/>
    <property type="project" value="InterPro"/>
</dbReference>
<accession>A0A1M2VRF2</accession>
<evidence type="ECO:0000256" key="5">
    <source>
        <dbReference type="ARBA" id="ARBA00022723"/>
    </source>
</evidence>
<evidence type="ECO:0000256" key="6">
    <source>
        <dbReference type="ARBA" id="ARBA00023002"/>
    </source>
</evidence>
<evidence type="ECO:0000313" key="10">
    <source>
        <dbReference type="EMBL" id="OJT10130.1"/>
    </source>
</evidence>
<dbReference type="GO" id="GO:0004497">
    <property type="term" value="F:monooxygenase activity"/>
    <property type="evidence" value="ECO:0007669"/>
    <property type="project" value="UniProtKB-KW"/>
</dbReference>
<keyword evidence="6" id="KW-0560">Oxidoreductase</keyword>
<evidence type="ECO:0000256" key="4">
    <source>
        <dbReference type="ARBA" id="ARBA00022617"/>
    </source>
</evidence>
<evidence type="ECO:0000313" key="11">
    <source>
        <dbReference type="Proteomes" id="UP000184267"/>
    </source>
</evidence>
<dbReference type="SUPFAM" id="SSF48264">
    <property type="entry name" value="Cytochrome P450"/>
    <property type="match status" value="1"/>
</dbReference>
<comment type="similarity">
    <text evidence="3">Belongs to the cytochrome P450 family.</text>
</comment>
<dbReference type="EMBL" id="MNAD01000815">
    <property type="protein sequence ID" value="OJT10130.1"/>
    <property type="molecule type" value="Genomic_DNA"/>
</dbReference>
<evidence type="ECO:0000256" key="9">
    <source>
        <dbReference type="PIRSR" id="PIRSR602401-1"/>
    </source>
</evidence>
<dbReference type="PRINTS" id="PR00463">
    <property type="entry name" value="EP450I"/>
</dbReference>
<keyword evidence="11" id="KW-1185">Reference proteome</keyword>
<dbReference type="OrthoDB" id="1470350at2759"/>
<keyword evidence="8" id="KW-0503">Monooxygenase</keyword>
<evidence type="ECO:0000256" key="8">
    <source>
        <dbReference type="ARBA" id="ARBA00023033"/>
    </source>
</evidence>
<feature type="binding site" description="axial binding residue" evidence="9">
    <location>
        <position position="369"/>
    </location>
    <ligand>
        <name>heme</name>
        <dbReference type="ChEBI" id="CHEBI:30413"/>
    </ligand>
    <ligandPart>
        <name>Fe</name>
        <dbReference type="ChEBI" id="CHEBI:18248"/>
    </ligandPart>
</feature>
<comment type="cofactor">
    <cofactor evidence="1 9">
        <name>heme</name>
        <dbReference type="ChEBI" id="CHEBI:30413"/>
    </cofactor>
</comment>
<dbReference type="PANTHER" id="PTHR24305:SF166">
    <property type="entry name" value="CYTOCHROME P450 12A4, MITOCHONDRIAL-RELATED"/>
    <property type="match status" value="1"/>
</dbReference>
<dbReference type="AlphaFoldDB" id="A0A1M2VRF2"/>
<proteinExistence type="inferred from homology"/>
<keyword evidence="5 9" id="KW-0479">Metal-binding</keyword>
<dbReference type="InterPro" id="IPR002401">
    <property type="entry name" value="Cyt_P450_E_grp-I"/>
</dbReference>
<dbReference type="InterPro" id="IPR036396">
    <property type="entry name" value="Cyt_P450_sf"/>
</dbReference>
<keyword evidence="4 9" id="KW-0349">Heme</keyword>
<name>A0A1M2VRF2_TRAPU</name>